<dbReference type="Proteomes" id="UP000694287">
    <property type="component" value="Unassembled WGS sequence"/>
</dbReference>
<evidence type="ECO:0000313" key="4">
    <source>
        <dbReference type="Proteomes" id="UP000694287"/>
    </source>
</evidence>
<organism evidence="3 4">
    <name type="scientific">Pseudonocardia abyssalis</name>
    <dbReference type="NCBI Taxonomy" id="2792008"/>
    <lineage>
        <taxon>Bacteria</taxon>
        <taxon>Bacillati</taxon>
        <taxon>Actinomycetota</taxon>
        <taxon>Actinomycetes</taxon>
        <taxon>Pseudonocardiales</taxon>
        <taxon>Pseudonocardiaceae</taxon>
        <taxon>Pseudonocardia</taxon>
    </lineage>
</organism>
<evidence type="ECO:0000313" key="3">
    <source>
        <dbReference type="EMBL" id="MBW0136251.1"/>
    </source>
</evidence>
<keyword evidence="4" id="KW-1185">Reference proteome</keyword>
<dbReference type="EMBL" id="JADQDK010000001">
    <property type="protein sequence ID" value="MBW0136251.1"/>
    <property type="molecule type" value="Genomic_DNA"/>
</dbReference>
<name>A0ABS6UVH8_9PSEU</name>
<dbReference type="InterPro" id="IPR028081">
    <property type="entry name" value="Leu-bd"/>
</dbReference>
<dbReference type="CDD" id="cd06331">
    <property type="entry name" value="PBP1_AmiC-like"/>
    <property type="match status" value="1"/>
</dbReference>
<evidence type="ECO:0000256" key="1">
    <source>
        <dbReference type="ARBA" id="ARBA00022729"/>
    </source>
</evidence>
<keyword evidence="1" id="KW-0732">Signal</keyword>
<dbReference type="RefSeq" id="WP_218600819.1">
    <property type="nucleotide sequence ID" value="NZ_JADQDJ010000003.1"/>
</dbReference>
<comment type="caution">
    <text evidence="3">The sequence shown here is derived from an EMBL/GenBank/DDBJ whole genome shotgun (WGS) entry which is preliminary data.</text>
</comment>
<accession>A0ABS6UVH8</accession>
<proteinExistence type="predicted"/>
<sequence>MGGLAVAAQTSIEAPPAAVFALFGSETGVGWLLDATCDRVAVGAVVALQAPLGGERVALLGRITALRPPGPSRPGRIEIRLDQPWRGRLRVLFESDGAGTRVRIVADLDDTGLAWLMRRRGHPVPEQRHSGEHLVGLLTSKSGPGSVFAAATENLATMAVDEVNADGGVRGRRLSLLVGDDGTDAATGAAEARRLVRAGCRTILATTTSATFVRTAAELRGSGVLLVQTLMNEGGLGGELCLQLGERPADQLRAAVTPLMRAAGGRRWFLAGNDYVWPHVVHAMARPVLAEHRASIVGEGFAALGTRDFTPLIERITATGADVVLSSFVGADLVAFERQCHAMGVRDRCRTLALTLDEPTRERIGDAASVGMWGVSGYFEQLDGAANTAFLRRYRDAYGRFAPPVSSIAESAYEAVHLYAGAARRAGEDEPRTIARELRSSRSEFPRGPVTVTGPETVRQDLFVAEAVAGGFAVSPPRQGS</sequence>
<evidence type="ECO:0000259" key="2">
    <source>
        <dbReference type="Pfam" id="PF13458"/>
    </source>
</evidence>
<protein>
    <submittedName>
        <fullName evidence="3">Substrate-binding protein</fullName>
    </submittedName>
</protein>
<gene>
    <name evidence="3" type="ORF">I4I81_18545</name>
</gene>
<feature type="domain" description="Leucine-binding protein" evidence="2">
    <location>
        <begin position="135"/>
        <end position="469"/>
    </location>
</feature>
<dbReference type="Pfam" id="PF13458">
    <property type="entry name" value="Peripla_BP_6"/>
    <property type="match status" value="1"/>
</dbReference>
<dbReference type="PANTHER" id="PTHR47628">
    <property type="match status" value="1"/>
</dbReference>
<reference evidence="3 4" key="1">
    <citation type="submission" date="2020-11" db="EMBL/GenBank/DDBJ databases">
        <title>Pseudonocardia abyssalis sp. nov. and Pseudonocardia oceani sp. nov., description and phylogenomic analysis of two novel actinomycetes isolated from the deep Southern Ocean.</title>
        <authorList>
            <person name="Parra J."/>
        </authorList>
    </citation>
    <scope>NUCLEOTIDE SEQUENCE [LARGE SCALE GENOMIC DNA]</scope>
    <source>
        <strain evidence="3 4">KRD-168</strain>
    </source>
</reference>
<dbReference type="PANTHER" id="PTHR47628:SF1">
    <property type="entry name" value="ALIPHATIC AMIDASE EXPRESSION-REGULATING PROTEIN"/>
    <property type="match status" value="1"/>
</dbReference>